<protein>
    <recommendedName>
        <fullName evidence="3">HTH iclR-type domain-containing protein</fullName>
    </recommendedName>
</protein>
<keyword evidence="2" id="KW-1185">Reference proteome</keyword>
<name>A0A8D5K0Y6_9PROT</name>
<evidence type="ECO:0000313" key="1">
    <source>
        <dbReference type="EMBL" id="BCM25213.1"/>
    </source>
</evidence>
<dbReference type="InterPro" id="IPR036390">
    <property type="entry name" value="WH_DNA-bd_sf"/>
</dbReference>
<dbReference type="InterPro" id="IPR036388">
    <property type="entry name" value="WH-like_DNA-bd_sf"/>
</dbReference>
<dbReference type="EMBL" id="AP024110">
    <property type="protein sequence ID" value="BCM25213.1"/>
    <property type="molecule type" value="Genomic_DNA"/>
</dbReference>
<sequence length="104" mass="11689">MRVSDMPVNQAPVAEELVAPVETQVQMNIIPQLLLEMQLETRKGREVIPMAALCKRLNVRMSTLQRYLTLLESHGLVTVHCDDAGRWTTQLVLSAFELEDSQAA</sequence>
<proteinExistence type="predicted"/>
<organism evidence="1 2">
    <name type="scientific">Methyloradius palustris</name>
    <dbReference type="NCBI Taxonomy" id="2778876"/>
    <lineage>
        <taxon>Bacteria</taxon>
        <taxon>Pseudomonadati</taxon>
        <taxon>Pseudomonadota</taxon>
        <taxon>Betaproteobacteria</taxon>
        <taxon>Nitrosomonadales</taxon>
        <taxon>Methylophilaceae</taxon>
        <taxon>Methyloradius</taxon>
    </lineage>
</organism>
<evidence type="ECO:0008006" key="3">
    <source>
        <dbReference type="Google" id="ProtNLM"/>
    </source>
</evidence>
<dbReference type="KEGG" id="mpau:ZMTM_14720"/>
<dbReference type="SUPFAM" id="SSF46785">
    <property type="entry name" value="Winged helix' DNA-binding domain"/>
    <property type="match status" value="1"/>
</dbReference>
<gene>
    <name evidence="1" type="ORF">ZMTM_14720</name>
</gene>
<dbReference type="Gene3D" id="1.10.10.10">
    <property type="entry name" value="Winged helix-like DNA-binding domain superfamily/Winged helix DNA-binding domain"/>
    <property type="match status" value="1"/>
</dbReference>
<dbReference type="AlphaFoldDB" id="A0A8D5K0Y6"/>
<reference evidence="1" key="1">
    <citation type="journal article" date="2021" name="Arch. Microbiol.">
        <title>Methyloradius palustris gen. nov., sp. nov., a methanol-oxidizing bacterium isolated from snow.</title>
        <authorList>
            <person name="Miyadera T."/>
            <person name="Kojima H."/>
            <person name="Fukui M."/>
        </authorList>
    </citation>
    <scope>NUCLEOTIDE SEQUENCE</scope>
    <source>
        <strain evidence="1">Zm11</strain>
    </source>
</reference>
<dbReference type="Proteomes" id="UP000826722">
    <property type="component" value="Chromosome"/>
</dbReference>
<accession>A0A8D5K0Y6</accession>
<evidence type="ECO:0000313" key="2">
    <source>
        <dbReference type="Proteomes" id="UP000826722"/>
    </source>
</evidence>